<feature type="compositionally biased region" description="Acidic residues" evidence="1">
    <location>
        <begin position="200"/>
        <end position="217"/>
    </location>
</feature>
<sequence>MPDYDTVSLERTTVINAVRNESEPSEITQIIRSQRVVGLGIQCNKREEGIHAISVATVNDGVFIYILQRGMPAGAWLPEGLWRLLNNSGCTKVVCNVNRYLLQRVCAFRIKNLHEGLHFIRGHTVQSAAATVGLKVDWPTDPQFYYFTVPNLDEAHRNYLAVHALVPLISDFRRMRSYFEEADDSEDSITDALSLLDDHIDESESGDSDFRGDDDDYDSHGNQSSGKDNKRRVSAAAPEDQHHPHKKRR</sequence>
<evidence type="ECO:0000256" key="1">
    <source>
        <dbReference type="SAM" id="MobiDB-lite"/>
    </source>
</evidence>
<proteinExistence type="predicted"/>
<gene>
    <name evidence="2" type="ORF">FOZ63_009218</name>
</gene>
<organism evidence="2 3">
    <name type="scientific">Perkinsus olseni</name>
    <name type="common">Perkinsus atlanticus</name>
    <dbReference type="NCBI Taxonomy" id="32597"/>
    <lineage>
        <taxon>Eukaryota</taxon>
        <taxon>Sar</taxon>
        <taxon>Alveolata</taxon>
        <taxon>Perkinsozoa</taxon>
        <taxon>Perkinsea</taxon>
        <taxon>Perkinsida</taxon>
        <taxon>Perkinsidae</taxon>
        <taxon>Perkinsus</taxon>
    </lineage>
</organism>
<evidence type="ECO:0000313" key="2">
    <source>
        <dbReference type="EMBL" id="KAF4705535.1"/>
    </source>
</evidence>
<name>A0A7J6QAX7_PEROL</name>
<dbReference type="EMBL" id="JABANO010034205">
    <property type="protein sequence ID" value="KAF4705535.1"/>
    <property type="molecule type" value="Genomic_DNA"/>
</dbReference>
<dbReference type="Proteomes" id="UP000553632">
    <property type="component" value="Unassembled WGS sequence"/>
</dbReference>
<keyword evidence="3" id="KW-1185">Reference proteome</keyword>
<accession>A0A7J6QAX7</accession>
<comment type="caution">
    <text evidence="2">The sequence shown here is derived from an EMBL/GenBank/DDBJ whole genome shotgun (WGS) entry which is preliminary data.</text>
</comment>
<reference evidence="2 3" key="1">
    <citation type="submission" date="2020-04" db="EMBL/GenBank/DDBJ databases">
        <title>Perkinsus olseni comparative genomics.</title>
        <authorList>
            <person name="Bogema D.R."/>
        </authorList>
    </citation>
    <scope>NUCLEOTIDE SEQUENCE [LARGE SCALE GENOMIC DNA]</scope>
    <source>
        <strain evidence="2 3">ATCC PRA-207</strain>
    </source>
</reference>
<evidence type="ECO:0000313" key="3">
    <source>
        <dbReference type="Proteomes" id="UP000553632"/>
    </source>
</evidence>
<protein>
    <submittedName>
        <fullName evidence="2">Uncharacterized protein</fullName>
    </submittedName>
</protein>
<dbReference type="AlphaFoldDB" id="A0A7J6QAX7"/>
<feature type="region of interest" description="Disordered" evidence="1">
    <location>
        <begin position="200"/>
        <end position="249"/>
    </location>
</feature>